<keyword evidence="7" id="KW-0175">Coiled coil</keyword>
<proteinExistence type="predicted"/>
<name>A0ABS5BVT8_9BACT</name>
<dbReference type="PRINTS" id="PR00320">
    <property type="entry name" value="GPROTEINBRPT"/>
</dbReference>
<evidence type="ECO:0000256" key="3">
    <source>
        <dbReference type="ARBA" id="ARBA00022741"/>
    </source>
</evidence>
<feature type="repeat" description="WD" evidence="5">
    <location>
        <begin position="1245"/>
        <end position="1276"/>
    </location>
</feature>
<dbReference type="Gene3D" id="2.130.10.10">
    <property type="entry name" value="YVTN repeat-like/Quinoprotein amine dehydrogenase"/>
    <property type="match status" value="5"/>
</dbReference>
<dbReference type="PANTHER" id="PTHR19879">
    <property type="entry name" value="TRANSCRIPTION INITIATION FACTOR TFIID"/>
    <property type="match status" value="1"/>
</dbReference>
<dbReference type="SUPFAM" id="SSF50978">
    <property type="entry name" value="WD40 repeat-like"/>
    <property type="match status" value="2"/>
</dbReference>
<feature type="coiled-coil region" evidence="7">
    <location>
        <begin position="474"/>
        <end position="527"/>
    </location>
</feature>
<feature type="repeat" description="WD" evidence="5">
    <location>
        <begin position="768"/>
        <end position="809"/>
    </location>
</feature>
<dbReference type="SMART" id="SM00320">
    <property type="entry name" value="WD40"/>
    <property type="match status" value="13"/>
</dbReference>
<sequence>MAGGFRCSLGHTWHPPNGSEAAACPVCGDTVVLAVTEREERFVLAVTGDAPGGQDATLNFPPAPTHDEPPTVAFTHPGGADTPDSSFASLAGFMPLLANSSGSGPGREPSSVVPFGSSETIDFVPPQVPGYEVLHEVGRGGMGVVYKARQLNLNRTVALKMILSGIHAGPTERERFKREAESVAALQHSHIVQIFDIGEASGHPYLALEFVEGGSLAQHLSGAPWNDKRAAELIEILARAMQFAHAAGIVHRDLKPGNVLLNTERGTEGANPEPASNSGLRASSGFVPKVTDFGLAKRLDETFGGDVGTRTGAVMGTPSYIAPEQAGGKTRDIGPGADVYALGAILYELLTGRPPFRGETPLETVLQVLHDDPVPPKRLHPLVPRDLETICLKCLSKQPIHRYASASELADDLRRFLNGEPILARPLSAWGRGLKWAKRHPSLAVLLSMTVVATVALVAVLSTAYFRVREAVSAEAHEKWIAQQERDRAEAEKRRAEALAAENARQRNEAVERADELKREAQRTRRAAYALQLAQVAILCERDPLRAATLLEDETRCPLDLRDFAWAYLRRLCQRDDRAYLDHRPDDPLHAVAYSPTSEFVATAGDTGRVRVWDPRTGRTWVTLTGHEGTVLGLAFSPDGTTIASAGADGTVRLWVLPLDVLATARQVANRFSWLPPIVDPIISVPDIKPTITLDAHERGASCVAFSPDGRALVSGGGDGFLRWWGLTAWRPAPPDLAALGGPGAAAVGVERATRSPNAHPVWESRALQVHTGGVLCVAFSQNGKILASGGADRIARVISADGRKLIRALPLHADAVRAVAVSPDGQTVATVNNGAAPHVRLFDTQTWRDRRLFGHTATIYALTFSDDGQLLASAGFDKTVRLWDAEDGRERGQLVGHTQQVNAVAFSPDRRTVVSAGMDGAAVVWQTSTRTHEPEDFLRLARDPSGRNASAAQGLTAVGVGGAGTAFVVADDTGRVRILAADYVPPNRPPAPGPPGPLALTPLPFGIPHSKDTTRAAATSPDGRTFVVASGNGLLMWQPFPFSGRPFLPSPSTPPRGGFTRAVMVRTPLTVHTVAIDPTNQWIVTADADAVRIYDLRSIPATSDRPIDLKGGKVLLAVPGARAVAFHPNHKWLAVAVDSGVRIVTLQGKVLADIPNAHGPRAPVESAAFDRTSGQLATGDASGLIKLWGVDAGGALTFARDLTGHSGAVHALEFSPNGRTLASGGDDRTVILWDPVAGRERLALTGHADRVLDVAFNAAGTSLVSVSRDGAIKRWRADVRPVVPESGPRLPPALPRT</sequence>
<protein>
    <submittedName>
        <fullName evidence="10">Protein kinase</fullName>
    </submittedName>
</protein>
<feature type="repeat" description="WD" evidence="5">
    <location>
        <begin position="853"/>
        <end position="894"/>
    </location>
</feature>
<dbReference type="PROSITE" id="PS00107">
    <property type="entry name" value="PROTEIN_KINASE_ATP"/>
    <property type="match status" value="1"/>
</dbReference>
<dbReference type="InterPro" id="IPR019775">
    <property type="entry name" value="WD40_repeat_CS"/>
</dbReference>
<feature type="binding site" evidence="6">
    <location>
        <position position="160"/>
    </location>
    <ligand>
        <name>ATP</name>
        <dbReference type="ChEBI" id="CHEBI:30616"/>
    </ligand>
</feature>
<dbReference type="Pfam" id="PF00069">
    <property type="entry name" value="Pkinase"/>
    <property type="match status" value="1"/>
</dbReference>
<dbReference type="InterPro" id="IPR011009">
    <property type="entry name" value="Kinase-like_dom_sf"/>
</dbReference>
<evidence type="ECO:0000313" key="10">
    <source>
        <dbReference type="EMBL" id="MBP3957780.1"/>
    </source>
</evidence>
<keyword evidence="10" id="KW-0808">Transferase</keyword>
<dbReference type="RefSeq" id="WP_210657164.1">
    <property type="nucleotide sequence ID" value="NZ_JAGKQQ010000001.1"/>
</dbReference>
<comment type="caution">
    <text evidence="10">The sequence shown here is derived from an EMBL/GenBank/DDBJ whole genome shotgun (WGS) entry which is preliminary data.</text>
</comment>
<feature type="region of interest" description="Disordered" evidence="8">
    <location>
        <begin position="261"/>
        <end position="282"/>
    </location>
</feature>
<dbReference type="SUPFAM" id="SSF56112">
    <property type="entry name" value="Protein kinase-like (PK-like)"/>
    <property type="match status" value="1"/>
</dbReference>
<keyword evidence="4 6" id="KW-0067">ATP-binding</keyword>
<dbReference type="PROSITE" id="PS00108">
    <property type="entry name" value="PROTEIN_KINASE_ST"/>
    <property type="match status" value="1"/>
</dbReference>
<dbReference type="Proteomes" id="UP000676565">
    <property type="component" value="Unassembled WGS sequence"/>
</dbReference>
<keyword evidence="2" id="KW-0677">Repeat</keyword>
<keyword evidence="10" id="KW-0418">Kinase</keyword>
<keyword evidence="3 6" id="KW-0547">Nucleotide-binding</keyword>
<feature type="repeat" description="WD" evidence="5">
    <location>
        <begin position="694"/>
        <end position="727"/>
    </location>
</feature>
<feature type="repeat" description="WD" evidence="5">
    <location>
        <begin position="1203"/>
        <end position="1235"/>
    </location>
</feature>
<evidence type="ECO:0000256" key="5">
    <source>
        <dbReference type="PROSITE-ProRule" id="PRU00221"/>
    </source>
</evidence>
<dbReference type="PROSITE" id="PS50082">
    <property type="entry name" value="WD_REPEATS_2"/>
    <property type="match status" value="8"/>
</dbReference>
<evidence type="ECO:0000256" key="1">
    <source>
        <dbReference type="ARBA" id="ARBA00022574"/>
    </source>
</evidence>
<dbReference type="Gene3D" id="3.30.200.20">
    <property type="entry name" value="Phosphorylase Kinase, domain 1"/>
    <property type="match status" value="1"/>
</dbReference>
<dbReference type="InterPro" id="IPR000719">
    <property type="entry name" value="Prot_kinase_dom"/>
</dbReference>
<dbReference type="PROSITE" id="PS00678">
    <property type="entry name" value="WD_REPEATS_1"/>
    <property type="match status" value="1"/>
</dbReference>
<dbReference type="InterPro" id="IPR008271">
    <property type="entry name" value="Ser/Thr_kinase_AS"/>
</dbReference>
<feature type="repeat" description="WD" evidence="5">
    <location>
        <begin position="589"/>
        <end position="623"/>
    </location>
</feature>
<dbReference type="CDD" id="cd14014">
    <property type="entry name" value="STKc_PknB_like"/>
    <property type="match status" value="1"/>
</dbReference>
<gene>
    <name evidence="10" type="ORF">J8F10_21215</name>
</gene>
<evidence type="ECO:0000256" key="4">
    <source>
        <dbReference type="ARBA" id="ARBA00022840"/>
    </source>
</evidence>
<evidence type="ECO:0000256" key="7">
    <source>
        <dbReference type="SAM" id="Coils"/>
    </source>
</evidence>
<dbReference type="InterPro" id="IPR020472">
    <property type="entry name" value="WD40_PAC1"/>
</dbReference>
<dbReference type="CDD" id="cd00200">
    <property type="entry name" value="WD40"/>
    <property type="match status" value="2"/>
</dbReference>
<dbReference type="InterPro" id="IPR001680">
    <property type="entry name" value="WD40_rpt"/>
</dbReference>
<dbReference type="Pfam" id="PF00400">
    <property type="entry name" value="WD40"/>
    <property type="match status" value="9"/>
</dbReference>
<feature type="repeat" description="WD" evidence="5">
    <location>
        <begin position="624"/>
        <end position="655"/>
    </location>
</feature>
<dbReference type="InterPro" id="IPR015943">
    <property type="entry name" value="WD40/YVTN_repeat-like_dom_sf"/>
</dbReference>
<accession>A0ABS5BVT8</accession>
<reference evidence="10 11" key="1">
    <citation type="submission" date="2021-04" db="EMBL/GenBank/DDBJ databases">
        <authorList>
            <person name="Ivanova A."/>
        </authorList>
    </citation>
    <scope>NUCLEOTIDE SEQUENCE [LARGE SCALE GENOMIC DNA]</scope>
    <source>
        <strain evidence="10 11">G18</strain>
    </source>
</reference>
<keyword evidence="11" id="KW-1185">Reference proteome</keyword>
<dbReference type="InterPro" id="IPR017441">
    <property type="entry name" value="Protein_kinase_ATP_BS"/>
</dbReference>
<dbReference type="PANTHER" id="PTHR19879:SF9">
    <property type="entry name" value="TRANSCRIPTION INITIATION FACTOR TFIID SUBUNIT 5"/>
    <property type="match status" value="1"/>
</dbReference>
<dbReference type="GO" id="GO:0016301">
    <property type="term" value="F:kinase activity"/>
    <property type="evidence" value="ECO:0007669"/>
    <property type="project" value="UniProtKB-KW"/>
</dbReference>
<evidence type="ECO:0000259" key="9">
    <source>
        <dbReference type="PROSITE" id="PS50011"/>
    </source>
</evidence>
<dbReference type="InterPro" id="IPR036322">
    <property type="entry name" value="WD40_repeat_dom_sf"/>
</dbReference>
<evidence type="ECO:0000256" key="8">
    <source>
        <dbReference type="SAM" id="MobiDB-lite"/>
    </source>
</evidence>
<dbReference type="Gene3D" id="1.10.510.10">
    <property type="entry name" value="Transferase(Phosphotransferase) domain 1"/>
    <property type="match status" value="1"/>
</dbReference>
<dbReference type="SMART" id="SM00220">
    <property type="entry name" value="S_TKc"/>
    <property type="match status" value="1"/>
</dbReference>
<dbReference type="EMBL" id="JAGKQQ010000001">
    <property type="protein sequence ID" value="MBP3957780.1"/>
    <property type="molecule type" value="Genomic_DNA"/>
</dbReference>
<evidence type="ECO:0000256" key="2">
    <source>
        <dbReference type="ARBA" id="ARBA00022737"/>
    </source>
</evidence>
<evidence type="ECO:0000313" key="11">
    <source>
        <dbReference type="Proteomes" id="UP000676565"/>
    </source>
</evidence>
<dbReference type="PROSITE" id="PS50294">
    <property type="entry name" value="WD_REPEATS_REGION"/>
    <property type="match status" value="6"/>
</dbReference>
<keyword evidence="1 5" id="KW-0853">WD repeat</keyword>
<organism evidence="10 11">
    <name type="scientific">Gemmata palustris</name>
    <dbReference type="NCBI Taxonomy" id="2822762"/>
    <lineage>
        <taxon>Bacteria</taxon>
        <taxon>Pseudomonadati</taxon>
        <taxon>Planctomycetota</taxon>
        <taxon>Planctomycetia</taxon>
        <taxon>Gemmatales</taxon>
        <taxon>Gemmataceae</taxon>
        <taxon>Gemmata</taxon>
    </lineage>
</organism>
<feature type="domain" description="Protein kinase" evidence="9">
    <location>
        <begin position="131"/>
        <end position="417"/>
    </location>
</feature>
<evidence type="ECO:0000256" key="6">
    <source>
        <dbReference type="PROSITE-ProRule" id="PRU10141"/>
    </source>
</evidence>
<dbReference type="PROSITE" id="PS50011">
    <property type="entry name" value="PROTEIN_KINASE_DOM"/>
    <property type="match status" value="1"/>
</dbReference>
<feature type="repeat" description="WD" evidence="5">
    <location>
        <begin position="895"/>
        <end position="936"/>
    </location>
</feature>